<evidence type="ECO:0000313" key="3">
    <source>
        <dbReference type="Proteomes" id="UP000009192"/>
    </source>
</evidence>
<evidence type="ECO:0000313" key="2">
    <source>
        <dbReference type="EMBL" id="KRG05066.1"/>
    </source>
</evidence>
<feature type="chain" id="PRO_5006387932" evidence="1">
    <location>
        <begin position="24"/>
        <end position="59"/>
    </location>
</feature>
<dbReference type="InParanoid" id="A0A0Q9XGP6"/>
<dbReference type="KEGG" id="dmo:Dmoj_GI26004"/>
<accession>A0A0Q9XGP6</accession>
<dbReference type="Proteomes" id="UP000009192">
    <property type="component" value="Unassembled WGS sequence"/>
</dbReference>
<keyword evidence="3" id="KW-1185">Reference proteome</keyword>
<name>A0A0Q9XGP6_DROMO</name>
<proteinExistence type="predicted"/>
<dbReference type="EMBL" id="CH933808">
    <property type="protein sequence ID" value="KRG05066.1"/>
    <property type="molecule type" value="Genomic_DNA"/>
</dbReference>
<keyword evidence="1" id="KW-0732">Signal</keyword>
<reference evidence="2 3" key="1">
    <citation type="journal article" date="2007" name="Nature">
        <title>Evolution of genes and genomes on the Drosophila phylogeny.</title>
        <authorList>
            <consortium name="Drosophila 12 Genomes Consortium"/>
            <person name="Clark A.G."/>
            <person name="Eisen M.B."/>
            <person name="Smith D.R."/>
            <person name="Bergman C.M."/>
            <person name="Oliver B."/>
            <person name="Markow T.A."/>
            <person name="Kaufman T.C."/>
            <person name="Kellis M."/>
            <person name="Gelbart W."/>
            <person name="Iyer V.N."/>
            <person name="Pollard D.A."/>
            <person name="Sackton T.B."/>
            <person name="Larracuente A.M."/>
            <person name="Singh N.D."/>
            <person name="Abad J.P."/>
            <person name="Abt D.N."/>
            <person name="Adryan B."/>
            <person name="Aguade M."/>
            <person name="Akashi H."/>
            <person name="Anderson W.W."/>
            <person name="Aquadro C.F."/>
            <person name="Ardell D.H."/>
            <person name="Arguello R."/>
            <person name="Artieri C.G."/>
            <person name="Barbash D.A."/>
            <person name="Barker D."/>
            <person name="Barsanti P."/>
            <person name="Batterham P."/>
            <person name="Batzoglou S."/>
            <person name="Begun D."/>
            <person name="Bhutkar A."/>
            <person name="Blanco E."/>
            <person name="Bosak S.A."/>
            <person name="Bradley R.K."/>
            <person name="Brand A.D."/>
            <person name="Brent M.R."/>
            <person name="Brooks A.N."/>
            <person name="Brown R.H."/>
            <person name="Butlin R.K."/>
            <person name="Caggese C."/>
            <person name="Calvi B.R."/>
            <person name="Bernardo de Carvalho A."/>
            <person name="Caspi A."/>
            <person name="Castrezana S."/>
            <person name="Celniker S.E."/>
            <person name="Chang J.L."/>
            <person name="Chapple C."/>
            <person name="Chatterji S."/>
            <person name="Chinwalla A."/>
            <person name="Civetta A."/>
            <person name="Clifton S.W."/>
            <person name="Comeron J.M."/>
            <person name="Costello J.C."/>
            <person name="Coyne J.A."/>
            <person name="Daub J."/>
            <person name="David R.G."/>
            <person name="Delcher A.L."/>
            <person name="Delehaunty K."/>
            <person name="Do C.B."/>
            <person name="Ebling H."/>
            <person name="Edwards K."/>
            <person name="Eickbush T."/>
            <person name="Evans J.D."/>
            <person name="Filipski A."/>
            <person name="Findeiss S."/>
            <person name="Freyhult E."/>
            <person name="Fulton L."/>
            <person name="Fulton R."/>
            <person name="Garcia A.C."/>
            <person name="Gardiner A."/>
            <person name="Garfield D.A."/>
            <person name="Garvin B.E."/>
            <person name="Gibson G."/>
            <person name="Gilbert D."/>
            <person name="Gnerre S."/>
            <person name="Godfrey J."/>
            <person name="Good R."/>
            <person name="Gotea V."/>
            <person name="Gravely B."/>
            <person name="Greenberg A.J."/>
            <person name="Griffiths-Jones S."/>
            <person name="Gross S."/>
            <person name="Guigo R."/>
            <person name="Gustafson E.A."/>
            <person name="Haerty W."/>
            <person name="Hahn M.W."/>
            <person name="Halligan D.L."/>
            <person name="Halpern A.L."/>
            <person name="Halter G.M."/>
            <person name="Han M.V."/>
            <person name="Heger A."/>
            <person name="Hillier L."/>
            <person name="Hinrichs A.S."/>
            <person name="Holmes I."/>
            <person name="Hoskins R.A."/>
            <person name="Hubisz M.J."/>
            <person name="Hultmark D."/>
            <person name="Huntley M.A."/>
            <person name="Jaffe D.B."/>
            <person name="Jagadeeshan S."/>
            <person name="Jeck W.R."/>
            <person name="Johnson J."/>
            <person name="Jones C.D."/>
            <person name="Jordan W.C."/>
            <person name="Karpen G.H."/>
            <person name="Kataoka E."/>
            <person name="Keightley P.D."/>
            <person name="Kheradpour P."/>
            <person name="Kirkness E.F."/>
            <person name="Koerich L.B."/>
            <person name="Kristiansen K."/>
            <person name="Kudrna D."/>
            <person name="Kulathinal R.J."/>
            <person name="Kumar S."/>
            <person name="Kwok R."/>
            <person name="Lander E."/>
            <person name="Langley C.H."/>
            <person name="Lapoint R."/>
            <person name="Lazzaro B.P."/>
            <person name="Lee S.J."/>
            <person name="Levesque L."/>
            <person name="Li R."/>
            <person name="Lin C.F."/>
            <person name="Lin M.F."/>
            <person name="Lindblad-Toh K."/>
            <person name="Llopart A."/>
            <person name="Long M."/>
            <person name="Low L."/>
            <person name="Lozovsky E."/>
            <person name="Lu J."/>
            <person name="Luo M."/>
            <person name="Machado C.A."/>
            <person name="Makalowski W."/>
            <person name="Marzo M."/>
            <person name="Matsuda M."/>
            <person name="Matzkin L."/>
            <person name="McAllister B."/>
            <person name="McBride C.S."/>
            <person name="McKernan B."/>
            <person name="McKernan K."/>
            <person name="Mendez-Lago M."/>
            <person name="Minx P."/>
            <person name="Mollenhauer M.U."/>
            <person name="Montooth K."/>
            <person name="Mount S.M."/>
            <person name="Mu X."/>
            <person name="Myers E."/>
            <person name="Negre B."/>
            <person name="Newfeld S."/>
            <person name="Nielsen R."/>
            <person name="Noor M.A."/>
            <person name="O'Grady P."/>
            <person name="Pachter L."/>
            <person name="Papaceit M."/>
            <person name="Parisi M.J."/>
            <person name="Parisi M."/>
            <person name="Parts L."/>
            <person name="Pedersen J.S."/>
            <person name="Pesole G."/>
            <person name="Phillippy A.M."/>
            <person name="Ponting C.P."/>
            <person name="Pop M."/>
            <person name="Porcelli D."/>
            <person name="Powell J.R."/>
            <person name="Prohaska S."/>
            <person name="Pruitt K."/>
            <person name="Puig M."/>
            <person name="Quesneville H."/>
            <person name="Ram K.R."/>
            <person name="Rand D."/>
            <person name="Rasmussen M.D."/>
            <person name="Reed L.K."/>
            <person name="Reenan R."/>
            <person name="Reily A."/>
            <person name="Remington K.A."/>
            <person name="Rieger T.T."/>
            <person name="Ritchie M.G."/>
            <person name="Robin C."/>
            <person name="Rogers Y.H."/>
            <person name="Rohde C."/>
            <person name="Rozas J."/>
            <person name="Rubenfield M.J."/>
            <person name="Ruiz A."/>
            <person name="Russo S."/>
            <person name="Salzberg S.L."/>
            <person name="Sanchez-Gracia A."/>
            <person name="Saranga D.J."/>
            <person name="Sato H."/>
            <person name="Schaeffer S.W."/>
            <person name="Schatz M.C."/>
            <person name="Schlenke T."/>
            <person name="Schwartz R."/>
            <person name="Segarra C."/>
            <person name="Singh R.S."/>
            <person name="Sirot L."/>
            <person name="Sirota M."/>
            <person name="Sisneros N.B."/>
            <person name="Smith C.D."/>
            <person name="Smith T.F."/>
            <person name="Spieth J."/>
            <person name="Stage D.E."/>
            <person name="Stark A."/>
            <person name="Stephan W."/>
            <person name="Strausberg R.L."/>
            <person name="Strempel S."/>
            <person name="Sturgill D."/>
            <person name="Sutton G."/>
            <person name="Sutton G.G."/>
            <person name="Tao W."/>
            <person name="Teichmann S."/>
            <person name="Tobari Y.N."/>
            <person name="Tomimura Y."/>
            <person name="Tsolas J.M."/>
            <person name="Valente V.L."/>
            <person name="Venter E."/>
            <person name="Venter J.C."/>
            <person name="Vicario S."/>
            <person name="Vieira F.G."/>
            <person name="Vilella A.J."/>
            <person name="Villasante A."/>
            <person name="Walenz B."/>
            <person name="Wang J."/>
            <person name="Wasserman M."/>
            <person name="Watts T."/>
            <person name="Wilson D."/>
            <person name="Wilson R.K."/>
            <person name="Wing R.A."/>
            <person name="Wolfner M.F."/>
            <person name="Wong A."/>
            <person name="Wong G.K."/>
            <person name="Wu C.I."/>
            <person name="Wu G."/>
            <person name="Yamamoto D."/>
            <person name="Yang H.P."/>
            <person name="Yang S.P."/>
            <person name="Yorke J.A."/>
            <person name="Yoshida K."/>
            <person name="Zdobnov E."/>
            <person name="Zhang P."/>
            <person name="Zhang Y."/>
            <person name="Zimin A.V."/>
            <person name="Baldwin J."/>
            <person name="Abdouelleil A."/>
            <person name="Abdulkadir J."/>
            <person name="Abebe A."/>
            <person name="Abera B."/>
            <person name="Abreu J."/>
            <person name="Acer S.C."/>
            <person name="Aftuck L."/>
            <person name="Alexander A."/>
            <person name="An P."/>
            <person name="Anderson E."/>
            <person name="Anderson S."/>
            <person name="Arachi H."/>
            <person name="Azer M."/>
            <person name="Bachantsang P."/>
            <person name="Barry A."/>
            <person name="Bayul T."/>
            <person name="Berlin A."/>
            <person name="Bessette D."/>
            <person name="Bloom T."/>
            <person name="Blye J."/>
            <person name="Boguslavskiy L."/>
            <person name="Bonnet C."/>
            <person name="Boukhgalter B."/>
            <person name="Bourzgui I."/>
            <person name="Brown A."/>
            <person name="Cahill P."/>
            <person name="Channer S."/>
            <person name="Cheshatsang Y."/>
            <person name="Chuda L."/>
            <person name="Citroen M."/>
            <person name="Collymore A."/>
            <person name="Cooke P."/>
            <person name="Costello M."/>
            <person name="D'Aco K."/>
            <person name="Daza R."/>
            <person name="De Haan G."/>
            <person name="DeGray S."/>
            <person name="DeMaso C."/>
            <person name="Dhargay N."/>
            <person name="Dooley K."/>
            <person name="Dooley E."/>
            <person name="Doricent M."/>
            <person name="Dorje P."/>
            <person name="Dorjee K."/>
            <person name="Dupes A."/>
            <person name="Elong R."/>
            <person name="Falk J."/>
            <person name="Farina A."/>
            <person name="Faro S."/>
            <person name="Ferguson D."/>
            <person name="Fisher S."/>
            <person name="Foley C.D."/>
            <person name="Franke A."/>
            <person name="Friedrich D."/>
            <person name="Gadbois L."/>
            <person name="Gearin G."/>
            <person name="Gearin C.R."/>
            <person name="Giannoukos G."/>
            <person name="Goode T."/>
            <person name="Graham J."/>
            <person name="Grandbois E."/>
            <person name="Grewal S."/>
            <person name="Gyaltsen K."/>
            <person name="Hafez N."/>
            <person name="Hagos B."/>
            <person name="Hall J."/>
            <person name="Henson C."/>
            <person name="Hollinger A."/>
            <person name="Honan T."/>
            <person name="Huard M.D."/>
            <person name="Hughes L."/>
            <person name="Hurhula B."/>
            <person name="Husby M.E."/>
            <person name="Kamat A."/>
            <person name="Kanga B."/>
            <person name="Kashin S."/>
            <person name="Khazanovich D."/>
            <person name="Kisner P."/>
            <person name="Lance K."/>
            <person name="Lara M."/>
            <person name="Lee W."/>
            <person name="Lennon N."/>
            <person name="Letendre F."/>
            <person name="LeVine R."/>
            <person name="Lipovsky A."/>
            <person name="Liu X."/>
            <person name="Liu J."/>
            <person name="Liu S."/>
            <person name="Lokyitsang T."/>
            <person name="Lokyitsang Y."/>
            <person name="Lubonja R."/>
            <person name="Lui A."/>
            <person name="MacDonald P."/>
            <person name="Magnisalis V."/>
            <person name="Maru K."/>
            <person name="Matthews C."/>
            <person name="McCusker W."/>
            <person name="McDonough S."/>
            <person name="Mehta T."/>
            <person name="Meldrim J."/>
            <person name="Meneus L."/>
            <person name="Mihai O."/>
            <person name="Mihalev A."/>
            <person name="Mihova T."/>
            <person name="Mittelman R."/>
            <person name="Mlenga V."/>
            <person name="Montmayeur A."/>
            <person name="Mulrain L."/>
            <person name="Navidi A."/>
            <person name="Naylor J."/>
            <person name="Negash T."/>
            <person name="Nguyen T."/>
            <person name="Nguyen N."/>
            <person name="Nicol R."/>
            <person name="Norbu C."/>
            <person name="Norbu N."/>
            <person name="Novod N."/>
            <person name="O'Neill B."/>
            <person name="Osman S."/>
            <person name="Markiewicz E."/>
            <person name="Oyono O.L."/>
            <person name="Patti C."/>
            <person name="Phunkhang P."/>
            <person name="Pierre F."/>
            <person name="Priest M."/>
            <person name="Raghuraman S."/>
            <person name="Rege F."/>
            <person name="Reyes R."/>
            <person name="Rise C."/>
            <person name="Rogov P."/>
            <person name="Ross K."/>
            <person name="Ryan E."/>
            <person name="Settipalli S."/>
            <person name="Shea T."/>
            <person name="Sherpa N."/>
            <person name="Shi L."/>
            <person name="Shih D."/>
            <person name="Sparrow T."/>
            <person name="Spaulding J."/>
            <person name="Stalker J."/>
            <person name="Stange-Thomann N."/>
            <person name="Stavropoulos S."/>
            <person name="Stone C."/>
            <person name="Strader C."/>
            <person name="Tesfaye S."/>
            <person name="Thomson T."/>
            <person name="Thoulutsang Y."/>
            <person name="Thoulutsang D."/>
            <person name="Topham K."/>
            <person name="Topping I."/>
            <person name="Tsamla T."/>
            <person name="Vassiliev H."/>
            <person name="Vo A."/>
            <person name="Wangchuk T."/>
            <person name="Wangdi T."/>
            <person name="Weiand M."/>
            <person name="Wilkinson J."/>
            <person name="Wilson A."/>
            <person name="Yadav S."/>
            <person name="Young G."/>
            <person name="Yu Q."/>
            <person name="Zembek L."/>
            <person name="Zhong D."/>
            <person name="Zimmer A."/>
            <person name="Zwirko Z."/>
            <person name="Jaffe D.B."/>
            <person name="Alvarez P."/>
            <person name="Brockman W."/>
            <person name="Butler J."/>
            <person name="Chin C."/>
            <person name="Gnerre S."/>
            <person name="Grabherr M."/>
            <person name="Kleber M."/>
            <person name="Mauceli E."/>
            <person name="MacCallum I."/>
        </authorList>
    </citation>
    <scope>NUCLEOTIDE SEQUENCE [LARGE SCALE GENOMIC DNA]</scope>
    <source>
        <strain evidence="3">Tucson 15081-1352.22</strain>
    </source>
</reference>
<organism evidence="2 3">
    <name type="scientific">Drosophila mojavensis</name>
    <name type="common">Fruit fly</name>
    <dbReference type="NCBI Taxonomy" id="7230"/>
    <lineage>
        <taxon>Eukaryota</taxon>
        <taxon>Metazoa</taxon>
        <taxon>Ecdysozoa</taxon>
        <taxon>Arthropoda</taxon>
        <taxon>Hexapoda</taxon>
        <taxon>Insecta</taxon>
        <taxon>Pterygota</taxon>
        <taxon>Neoptera</taxon>
        <taxon>Endopterygota</taxon>
        <taxon>Diptera</taxon>
        <taxon>Brachycera</taxon>
        <taxon>Muscomorpha</taxon>
        <taxon>Ephydroidea</taxon>
        <taxon>Drosophilidae</taxon>
        <taxon>Drosophila</taxon>
    </lineage>
</organism>
<dbReference type="AlphaFoldDB" id="A0A0Q9XGP6"/>
<protein>
    <submittedName>
        <fullName evidence="2">Uncharacterized protein</fullName>
    </submittedName>
</protein>
<evidence type="ECO:0000256" key="1">
    <source>
        <dbReference type="SAM" id="SignalP"/>
    </source>
</evidence>
<gene>
    <name evidence="2" type="primary">Dmoj\GI26004</name>
    <name evidence="2" type="ORF">Dmoj_GI26004</name>
</gene>
<feature type="signal peptide" evidence="1">
    <location>
        <begin position="1"/>
        <end position="23"/>
    </location>
</feature>
<sequence length="59" mass="6702">MNSLRFLALWALFLAINMAQAYANWINDIGAEVEKSGNEVDDMGKDLDKIFAQDFFSQN</sequence>